<dbReference type="PANTHER" id="PTHR47691">
    <property type="entry name" value="REGULATOR-RELATED"/>
    <property type="match status" value="1"/>
</dbReference>
<feature type="repeat" description="TPR" evidence="1">
    <location>
        <begin position="758"/>
        <end position="791"/>
    </location>
</feature>
<dbReference type="Proteomes" id="UP001519332">
    <property type="component" value="Unassembled WGS sequence"/>
</dbReference>
<dbReference type="SMART" id="SM00028">
    <property type="entry name" value="TPR"/>
    <property type="match status" value="4"/>
</dbReference>
<dbReference type="SUPFAM" id="SSF55073">
    <property type="entry name" value="Nucleotide cyclase"/>
    <property type="match status" value="1"/>
</dbReference>
<evidence type="ECO:0000313" key="4">
    <source>
        <dbReference type="Proteomes" id="UP001519332"/>
    </source>
</evidence>
<proteinExistence type="predicted"/>
<name>A0ABS4T6Z3_9PSEU</name>
<feature type="domain" description="Guanylate cyclase" evidence="2">
    <location>
        <begin position="4"/>
        <end position="125"/>
    </location>
</feature>
<dbReference type="Pfam" id="PF00931">
    <property type="entry name" value="NB-ARC"/>
    <property type="match status" value="1"/>
</dbReference>
<dbReference type="SUPFAM" id="SSF52540">
    <property type="entry name" value="P-loop containing nucleoside triphosphate hydrolases"/>
    <property type="match status" value="1"/>
</dbReference>
<accession>A0ABS4T6Z3</accession>
<evidence type="ECO:0000256" key="1">
    <source>
        <dbReference type="PROSITE-ProRule" id="PRU00339"/>
    </source>
</evidence>
<reference evidence="3 4" key="1">
    <citation type="submission" date="2021-03" db="EMBL/GenBank/DDBJ databases">
        <title>Sequencing the genomes of 1000 actinobacteria strains.</title>
        <authorList>
            <person name="Klenk H.-P."/>
        </authorList>
    </citation>
    <scope>NUCLEOTIDE SEQUENCE [LARGE SCALE GENOMIC DNA]</scope>
    <source>
        <strain evidence="3 4">DSM 46670</strain>
    </source>
</reference>
<dbReference type="PRINTS" id="PR00364">
    <property type="entry name" value="DISEASERSIST"/>
</dbReference>
<keyword evidence="4" id="KW-1185">Reference proteome</keyword>
<evidence type="ECO:0000259" key="2">
    <source>
        <dbReference type="PROSITE" id="PS50125"/>
    </source>
</evidence>
<dbReference type="InterPro" id="IPR019734">
    <property type="entry name" value="TPR_rpt"/>
</dbReference>
<protein>
    <submittedName>
        <fullName evidence="3">Tetratricopeptide (TPR) repeat protein</fullName>
    </submittedName>
</protein>
<dbReference type="SUPFAM" id="SSF48452">
    <property type="entry name" value="TPR-like"/>
    <property type="match status" value="2"/>
</dbReference>
<organism evidence="3 4">
    <name type="scientific">Kibdelosporangium banguiense</name>
    <dbReference type="NCBI Taxonomy" id="1365924"/>
    <lineage>
        <taxon>Bacteria</taxon>
        <taxon>Bacillati</taxon>
        <taxon>Actinomycetota</taxon>
        <taxon>Actinomycetes</taxon>
        <taxon>Pseudonocardiales</taxon>
        <taxon>Pseudonocardiaceae</taxon>
        <taxon>Kibdelosporangium</taxon>
    </lineage>
</organism>
<dbReference type="Gene3D" id="3.40.50.300">
    <property type="entry name" value="P-loop containing nucleotide triphosphate hydrolases"/>
    <property type="match status" value="1"/>
</dbReference>
<comment type="caution">
    <text evidence="3">The sequence shown here is derived from an EMBL/GenBank/DDBJ whole genome shotgun (WGS) entry which is preliminary data.</text>
</comment>
<dbReference type="RefSeq" id="WP_209634018.1">
    <property type="nucleotide sequence ID" value="NZ_JAGINW010000001.1"/>
</dbReference>
<dbReference type="EMBL" id="JAGINW010000001">
    <property type="protein sequence ID" value="MBP2320148.1"/>
    <property type="molecule type" value="Genomic_DNA"/>
</dbReference>
<dbReference type="InterPro" id="IPR001054">
    <property type="entry name" value="A/G_cyclase"/>
</dbReference>
<dbReference type="Gene3D" id="3.30.70.1230">
    <property type="entry name" value="Nucleotide cyclase"/>
    <property type="match status" value="1"/>
</dbReference>
<gene>
    <name evidence="3" type="ORF">JOF56_000533</name>
</gene>
<dbReference type="InterPro" id="IPR011990">
    <property type="entry name" value="TPR-like_helical_dom_sf"/>
</dbReference>
<dbReference type="InterPro" id="IPR029787">
    <property type="entry name" value="Nucleotide_cyclase"/>
</dbReference>
<dbReference type="Gene3D" id="1.25.40.10">
    <property type="entry name" value="Tetratricopeptide repeat domain"/>
    <property type="match status" value="2"/>
</dbReference>
<dbReference type="Pfam" id="PF13424">
    <property type="entry name" value="TPR_12"/>
    <property type="match status" value="1"/>
</dbReference>
<dbReference type="InterPro" id="IPR027417">
    <property type="entry name" value="P-loop_NTPase"/>
</dbReference>
<evidence type="ECO:0000313" key="3">
    <source>
        <dbReference type="EMBL" id="MBP2320148.1"/>
    </source>
</evidence>
<sequence>MHRTILVLDVAGFGDLRRTHHHQMAVRDGLYSLVKNSFTAAGISWASSYKEDRGDGVLIIVEPATAKGVFVEKLPPALVAALRDHNAGHRAEEQIRLRMALHAGEIHYDSHGVVGRAVNLAFRLGDSQTFREVMSSTDEPLAVITSQWFFDEVVWHSSVAADYHRIQISAKEVDTTAWLSFPATGAQPAQTVAPPPDRSVPRQLPMRSPQFVGREAEIAGLTASLADTGTVVITAIDGTAGIGKTTLAMQWAHQVKDRFPDGQLHVNLRGFDPGEPMDPDQALHGFLQALGVALNESPAGVEAKAALYRTLLADRRVLIVLDNARTAEQIRPLLPGSPTCLVIITSRNRLDGLIVREGARRIALDVLPAADAMDLLAERVGRDRLDAEPEATAQLLDLCARLPLALSIAAQSDQPISSLVAELRDERNRLDTLDLGDTDLSLRSVFSWSYNVLTPAAAHLFRLLGLHPGPDISRHACGSLTGRPAGPLKELVSANLLTEYLPGRYRLHDLLRTYAAEIAATDPERDNAAAKFLEYYLCAASHADKFIQPNRRGLIVAPPGFEPPDIASYAQAMDWFNEEHAVLLAAITFAGDNGHATYAWKLAWACTTFLRRTGRYHERASVYRIAVAATRREGDEIGLVTSLRHLATASARLGQLQQALDYLDEAGAMLKAADDDRVVQNHLAYVRVLEAQGHPAKALEYARLAWDLVQGGEPTRVADVLTAMGRQLALLRRHAEALPMCEQALQLYSSVGHQEGEADVLLNIGDIERHRQRHAEALRFYRQSLDLDRQLGDRYWAAIALERIADVHRDVGDRELAAEVLTESLVILEDLRHADAGRVRTKLTGDTAEPGSPAPR</sequence>
<dbReference type="InterPro" id="IPR002182">
    <property type="entry name" value="NB-ARC"/>
</dbReference>
<dbReference type="PROSITE" id="PS50125">
    <property type="entry name" value="GUANYLATE_CYCLASE_2"/>
    <property type="match status" value="1"/>
</dbReference>
<dbReference type="PANTHER" id="PTHR47691:SF3">
    <property type="entry name" value="HTH-TYPE TRANSCRIPTIONAL REGULATOR RV0890C-RELATED"/>
    <property type="match status" value="1"/>
</dbReference>
<dbReference type="PROSITE" id="PS50005">
    <property type="entry name" value="TPR"/>
    <property type="match status" value="1"/>
</dbReference>
<keyword evidence="1" id="KW-0802">TPR repeat</keyword>